<keyword evidence="5 11" id="KW-0418">Kinase</keyword>
<comment type="similarity">
    <text evidence="2 11 12">Belongs to the FGGY kinase family.</text>
</comment>
<dbReference type="GO" id="GO:0019563">
    <property type="term" value="P:glycerol catabolic process"/>
    <property type="evidence" value="ECO:0007669"/>
    <property type="project" value="UniProtKB-UniRule"/>
</dbReference>
<evidence type="ECO:0000256" key="2">
    <source>
        <dbReference type="ARBA" id="ARBA00009156"/>
    </source>
</evidence>
<feature type="binding site" evidence="11">
    <location>
        <position position="15"/>
    </location>
    <ligand>
        <name>ATP</name>
        <dbReference type="ChEBI" id="CHEBI:30616"/>
    </ligand>
</feature>
<feature type="binding site" evidence="11">
    <location>
        <position position="13"/>
    </location>
    <ligand>
        <name>ATP</name>
        <dbReference type="ChEBI" id="CHEBI:30616"/>
    </ligand>
</feature>
<dbReference type="EC" id="2.7.1.30" evidence="11"/>
<feature type="binding site" evidence="11">
    <location>
        <position position="13"/>
    </location>
    <ligand>
        <name>ADP</name>
        <dbReference type="ChEBI" id="CHEBI:456216"/>
    </ligand>
</feature>
<feature type="binding site" evidence="11">
    <location>
        <position position="313"/>
    </location>
    <ligand>
        <name>ATP</name>
        <dbReference type="ChEBI" id="CHEBI:30616"/>
    </ligand>
</feature>
<evidence type="ECO:0000256" key="11">
    <source>
        <dbReference type="HAMAP-Rule" id="MF_00186"/>
    </source>
</evidence>
<dbReference type="FunFam" id="3.30.420.40:FF:000007">
    <property type="entry name" value="Glycerol kinase"/>
    <property type="match status" value="1"/>
</dbReference>
<organism evidence="15 16">
    <name type="scientific">Sulfobacillus acidophilus</name>
    <dbReference type="NCBI Taxonomy" id="53633"/>
    <lineage>
        <taxon>Bacteria</taxon>
        <taxon>Bacillati</taxon>
        <taxon>Bacillota</taxon>
        <taxon>Clostridia</taxon>
        <taxon>Eubacteriales</taxon>
        <taxon>Clostridiales Family XVII. Incertae Sedis</taxon>
        <taxon>Sulfobacillus</taxon>
    </lineage>
</organism>
<feature type="binding site" evidence="11">
    <location>
        <position position="266"/>
    </location>
    <ligand>
        <name>ADP</name>
        <dbReference type="ChEBI" id="CHEBI:456216"/>
    </ligand>
</feature>
<comment type="pathway">
    <text evidence="1 11">Polyol metabolism; glycerol degradation via glycerol kinase pathway; sn-glycerol 3-phosphate from glycerol: step 1/1.</text>
</comment>
<keyword evidence="7 11" id="KW-0067">ATP-binding</keyword>
<feature type="binding site" evidence="11">
    <location>
        <position position="83"/>
    </location>
    <ligand>
        <name>glycerol</name>
        <dbReference type="ChEBI" id="CHEBI:17754"/>
    </ligand>
</feature>
<dbReference type="UniPathway" id="UPA00618">
    <property type="reaction ID" value="UER00672"/>
</dbReference>
<feature type="binding site" evidence="11">
    <location>
        <position position="309"/>
    </location>
    <ligand>
        <name>ADP</name>
        <dbReference type="ChEBI" id="CHEBI:456216"/>
    </ligand>
</feature>
<evidence type="ECO:0000256" key="1">
    <source>
        <dbReference type="ARBA" id="ARBA00005190"/>
    </source>
</evidence>
<evidence type="ECO:0000256" key="10">
    <source>
        <dbReference type="ARBA" id="ARBA00063665"/>
    </source>
</evidence>
<dbReference type="InterPro" id="IPR018484">
    <property type="entry name" value="FGGY_N"/>
</dbReference>
<comment type="subunit">
    <text evidence="10 11">Homotetramer and homodimer (in equilibrium).</text>
</comment>
<comment type="caution">
    <text evidence="11">Lacks conserved residue(s) required for the propagation of feature annotation.</text>
</comment>
<dbReference type="PIRSF" id="PIRSF000538">
    <property type="entry name" value="GlpK"/>
    <property type="match status" value="1"/>
</dbReference>
<dbReference type="Proteomes" id="UP000241848">
    <property type="component" value="Unassembled WGS sequence"/>
</dbReference>
<gene>
    <name evidence="11 15" type="primary">glpK</name>
    <name evidence="15" type="ORF">C7B45_07070</name>
</gene>
<feature type="binding site" evidence="11">
    <location>
        <position position="245"/>
    </location>
    <ligand>
        <name>glycerol</name>
        <dbReference type="ChEBI" id="CHEBI:17754"/>
    </ligand>
</feature>
<keyword evidence="6 11" id="KW-0319">Glycerol metabolism</keyword>
<dbReference type="HAMAP" id="MF_00186">
    <property type="entry name" value="Glycerol_kin"/>
    <property type="match status" value="1"/>
</dbReference>
<dbReference type="InterPro" id="IPR018483">
    <property type="entry name" value="Carb_kinase_FGGY_CS"/>
</dbReference>
<feature type="binding site" evidence="11">
    <location>
        <position position="309"/>
    </location>
    <ligand>
        <name>ATP</name>
        <dbReference type="ChEBI" id="CHEBI:30616"/>
    </ligand>
</feature>
<feature type="binding site" evidence="11">
    <location>
        <position position="84"/>
    </location>
    <ligand>
        <name>glycerol</name>
        <dbReference type="ChEBI" id="CHEBI:17754"/>
    </ligand>
</feature>
<comment type="activity regulation">
    <text evidence="11">Activated by phosphorylation and inhibited by fructose 1,6-bisphosphate (FBP).</text>
</comment>
<dbReference type="NCBIfam" id="NF000756">
    <property type="entry name" value="PRK00047.1"/>
    <property type="match status" value="1"/>
</dbReference>
<proteinExistence type="inferred from homology"/>
<dbReference type="GO" id="GO:0005524">
    <property type="term" value="F:ATP binding"/>
    <property type="evidence" value="ECO:0007669"/>
    <property type="project" value="UniProtKB-UniRule"/>
</dbReference>
<evidence type="ECO:0000259" key="14">
    <source>
        <dbReference type="Pfam" id="PF02782"/>
    </source>
</evidence>
<evidence type="ECO:0000256" key="6">
    <source>
        <dbReference type="ARBA" id="ARBA00022798"/>
    </source>
</evidence>
<reference evidence="15 16" key="1">
    <citation type="journal article" date="2014" name="BMC Genomics">
        <title>Comparison of environmental and isolate Sulfobacillus genomes reveals diverse carbon, sulfur, nitrogen, and hydrogen metabolisms.</title>
        <authorList>
            <person name="Justice N.B."/>
            <person name="Norman A."/>
            <person name="Brown C.T."/>
            <person name="Singh A."/>
            <person name="Thomas B.C."/>
            <person name="Banfield J.F."/>
        </authorList>
    </citation>
    <scope>NUCLEOTIDE SEQUENCE [LARGE SCALE GENOMIC DNA]</scope>
    <source>
        <strain evidence="15">AMDSBA3</strain>
    </source>
</reference>
<dbReference type="Pfam" id="PF02782">
    <property type="entry name" value="FGGY_C"/>
    <property type="match status" value="1"/>
</dbReference>
<dbReference type="Pfam" id="PF00370">
    <property type="entry name" value="FGGY_N"/>
    <property type="match status" value="1"/>
</dbReference>
<evidence type="ECO:0000259" key="13">
    <source>
        <dbReference type="Pfam" id="PF00370"/>
    </source>
</evidence>
<dbReference type="AlphaFoldDB" id="A0A2T2WJF1"/>
<evidence type="ECO:0000256" key="3">
    <source>
        <dbReference type="ARBA" id="ARBA00022679"/>
    </source>
</evidence>
<dbReference type="InterPro" id="IPR018485">
    <property type="entry name" value="FGGY_C"/>
</dbReference>
<dbReference type="EMBL" id="PXYV01000018">
    <property type="protein sequence ID" value="PSR22369.1"/>
    <property type="molecule type" value="Genomic_DNA"/>
</dbReference>
<dbReference type="InterPro" id="IPR043129">
    <property type="entry name" value="ATPase_NBD"/>
</dbReference>
<dbReference type="GO" id="GO:0004370">
    <property type="term" value="F:glycerol kinase activity"/>
    <property type="evidence" value="ECO:0007669"/>
    <property type="project" value="UniProtKB-UniRule"/>
</dbReference>
<comment type="function">
    <text evidence="9 11">Key enzyme in the regulation of glycerol uptake and metabolism. Catalyzes the phosphorylation of glycerol to yield sn-glycerol 3-phosphate.</text>
</comment>
<comment type="caution">
    <text evidence="15">The sequence shown here is derived from an EMBL/GenBank/DDBJ whole genome shotgun (WGS) entry which is preliminary data.</text>
</comment>
<evidence type="ECO:0000256" key="5">
    <source>
        <dbReference type="ARBA" id="ARBA00022777"/>
    </source>
</evidence>
<dbReference type="PANTHER" id="PTHR10196:SF69">
    <property type="entry name" value="GLYCEROL KINASE"/>
    <property type="match status" value="1"/>
</dbReference>
<dbReference type="InterPro" id="IPR000577">
    <property type="entry name" value="Carb_kinase_FGGY"/>
</dbReference>
<feature type="domain" description="Carbohydrate kinase FGGY N-terminal" evidence="13">
    <location>
        <begin position="5"/>
        <end position="251"/>
    </location>
</feature>
<evidence type="ECO:0000256" key="12">
    <source>
        <dbReference type="RuleBase" id="RU003733"/>
    </source>
</evidence>
<dbReference type="PANTHER" id="PTHR10196">
    <property type="entry name" value="SUGAR KINASE"/>
    <property type="match status" value="1"/>
</dbReference>
<dbReference type="CDD" id="cd07786">
    <property type="entry name" value="FGGY_EcGK_like"/>
    <property type="match status" value="1"/>
</dbReference>
<comment type="catalytic activity">
    <reaction evidence="8 11">
        <text>glycerol + ATP = sn-glycerol 3-phosphate + ADP + H(+)</text>
        <dbReference type="Rhea" id="RHEA:21644"/>
        <dbReference type="ChEBI" id="CHEBI:15378"/>
        <dbReference type="ChEBI" id="CHEBI:17754"/>
        <dbReference type="ChEBI" id="CHEBI:30616"/>
        <dbReference type="ChEBI" id="CHEBI:57597"/>
        <dbReference type="ChEBI" id="CHEBI:456216"/>
        <dbReference type="EC" id="2.7.1.30"/>
    </reaction>
</comment>
<evidence type="ECO:0000313" key="15">
    <source>
        <dbReference type="EMBL" id="PSR22369.1"/>
    </source>
</evidence>
<dbReference type="GO" id="GO:0005829">
    <property type="term" value="C:cytosol"/>
    <property type="evidence" value="ECO:0007669"/>
    <property type="project" value="UniProtKB-ARBA"/>
</dbReference>
<feature type="binding site" evidence="11">
    <location>
        <position position="14"/>
    </location>
    <ligand>
        <name>ATP</name>
        <dbReference type="ChEBI" id="CHEBI:30616"/>
    </ligand>
</feature>
<feature type="domain" description="Carbohydrate kinase FGGY C-terminal" evidence="14">
    <location>
        <begin position="261"/>
        <end position="448"/>
    </location>
</feature>
<feature type="binding site" evidence="11">
    <location>
        <position position="83"/>
    </location>
    <ligand>
        <name>sn-glycerol 3-phosphate</name>
        <dbReference type="ChEBI" id="CHEBI:57597"/>
    </ligand>
</feature>
<feature type="binding site" evidence="11">
    <location>
        <position position="84"/>
    </location>
    <ligand>
        <name>sn-glycerol 3-phosphate</name>
        <dbReference type="ChEBI" id="CHEBI:57597"/>
    </ligand>
</feature>
<feature type="binding site" evidence="11">
    <location>
        <position position="135"/>
    </location>
    <ligand>
        <name>glycerol</name>
        <dbReference type="ChEBI" id="CHEBI:17754"/>
    </ligand>
</feature>
<evidence type="ECO:0000256" key="7">
    <source>
        <dbReference type="ARBA" id="ARBA00022840"/>
    </source>
</evidence>
<keyword evidence="3 11" id="KW-0808">Transferase</keyword>
<dbReference type="FunFam" id="3.30.420.40:FF:000008">
    <property type="entry name" value="Glycerol kinase"/>
    <property type="match status" value="1"/>
</dbReference>
<feature type="binding site" evidence="11">
    <location>
        <position position="244"/>
    </location>
    <ligand>
        <name>sn-glycerol 3-phosphate</name>
        <dbReference type="ChEBI" id="CHEBI:57597"/>
    </ligand>
</feature>
<protein>
    <recommendedName>
        <fullName evidence="11">Glycerol kinase</fullName>
        <ecNumber evidence="11">2.7.1.30</ecNumber>
    </recommendedName>
    <alternativeName>
        <fullName evidence="11">ATP:glycerol 3-phosphotransferase</fullName>
    </alternativeName>
    <alternativeName>
        <fullName evidence="11">Glycerokinase</fullName>
        <shortName evidence="11">GK</shortName>
    </alternativeName>
</protein>
<feature type="binding site" evidence="11">
    <location>
        <position position="414"/>
    </location>
    <ligand>
        <name>ADP</name>
        <dbReference type="ChEBI" id="CHEBI:456216"/>
    </ligand>
</feature>
<dbReference type="PROSITE" id="PS00445">
    <property type="entry name" value="FGGY_KINASES_2"/>
    <property type="match status" value="1"/>
</dbReference>
<dbReference type="GO" id="GO:0006072">
    <property type="term" value="P:glycerol-3-phosphate metabolic process"/>
    <property type="evidence" value="ECO:0007669"/>
    <property type="project" value="InterPro"/>
</dbReference>
<evidence type="ECO:0000256" key="9">
    <source>
        <dbReference type="ARBA" id="ARBA00054633"/>
    </source>
</evidence>
<accession>A0A2T2WJF1</accession>
<evidence type="ECO:0000256" key="4">
    <source>
        <dbReference type="ARBA" id="ARBA00022741"/>
    </source>
</evidence>
<dbReference type="SUPFAM" id="SSF53067">
    <property type="entry name" value="Actin-like ATPase domain"/>
    <property type="match status" value="2"/>
</dbReference>
<dbReference type="Gene3D" id="3.30.420.40">
    <property type="match status" value="2"/>
</dbReference>
<dbReference type="NCBIfam" id="TIGR01311">
    <property type="entry name" value="glycerol_kin"/>
    <property type="match status" value="1"/>
</dbReference>
<keyword evidence="4 11" id="KW-0547">Nucleotide-binding</keyword>
<evidence type="ECO:0000256" key="8">
    <source>
        <dbReference type="ARBA" id="ARBA00052101"/>
    </source>
</evidence>
<evidence type="ECO:0000313" key="16">
    <source>
        <dbReference type="Proteomes" id="UP000241848"/>
    </source>
</evidence>
<feature type="binding site" evidence="11">
    <location>
        <position position="244"/>
    </location>
    <ligand>
        <name>glycerol</name>
        <dbReference type="ChEBI" id="CHEBI:17754"/>
    </ligand>
</feature>
<feature type="binding site" evidence="11">
    <location>
        <position position="13"/>
    </location>
    <ligand>
        <name>sn-glycerol 3-phosphate</name>
        <dbReference type="ChEBI" id="CHEBI:57597"/>
    </ligand>
</feature>
<feature type="binding site" evidence="11">
    <location>
        <position position="135"/>
    </location>
    <ligand>
        <name>sn-glycerol 3-phosphate</name>
        <dbReference type="ChEBI" id="CHEBI:57597"/>
    </ligand>
</feature>
<name>A0A2T2WJF1_9FIRM</name>
<sequence>MKERYVLALDQGTTSSRAILFDHAARPVSVGQSPLRRFYPQAGWVEQDANEIWSSQWQAIEQCLQEAKCDTSEIAAIGIANQRETTVVWDRRTGKPLYNAIVWQCRRTAPYCTELKESGLEAVFRQKTGLRLDPYFSGTKIAWLLNTVSGLRDMAERGEVAVGTVDSWLMYLLSGQRRHLTDVSNAARTLLYNIHTLRWDDELLQLLNVPEAVLPRVVDSSGAAVWTSPQLLGKAIPISGIAGDQQAALFGNGCFDAGSAKNTYGTGCFLLMNTGDVPVNSAHGLISTVAWRLNGRVQYALEGSIFIAGALVQWLRDGLQIIPSVEETERLALSVADTGGVVIVPAFAGLGSPYWDSSARGLIIGLTQGTTREHIVRAALEAIAHQTADVVEAINHDHPEPLTRLRTDGNAIRNRFLAQFQADILGIPVVRPLISETTALGAAFLAGLGVGFWDNLGQIAQMVQTNDVFYPRLDEAGRHAHRQQWQAAVVRAGGWHRPRQGGDASCDL</sequence>
<feature type="binding site" evidence="11">
    <location>
        <position position="17"/>
    </location>
    <ligand>
        <name>ADP</name>
        <dbReference type="ChEBI" id="CHEBI:456216"/>
    </ligand>
</feature>
<feature type="binding site" evidence="11">
    <location>
        <position position="266"/>
    </location>
    <ligand>
        <name>ATP</name>
        <dbReference type="ChEBI" id="CHEBI:30616"/>
    </ligand>
</feature>
<dbReference type="InterPro" id="IPR005999">
    <property type="entry name" value="Glycerol_kin"/>
</dbReference>